<proteinExistence type="predicted"/>
<organism evidence="2 3">
    <name type="scientific">Sporotomaculum syntrophicum</name>
    <dbReference type="NCBI Taxonomy" id="182264"/>
    <lineage>
        <taxon>Bacteria</taxon>
        <taxon>Bacillati</taxon>
        <taxon>Bacillota</taxon>
        <taxon>Clostridia</taxon>
        <taxon>Eubacteriales</taxon>
        <taxon>Desulfallaceae</taxon>
        <taxon>Sporotomaculum</taxon>
    </lineage>
</organism>
<name>A0A9D2WPN8_9FIRM</name>
<comment type="caution">
    <text evidence="2">The sequence shown here is derived from an EMBL/GenBank/DDBJ whole genome shotgun (WGS) entry which is preliminary data.</text>
</comment>
<evidence type="ECO:0000256" key="1">
    <source>
        <dbReference type="SAM" id="MobiDB-lite"/>
    </source>
</evidence>
<dbReference type="Pfam" id="PF12788">
    <property type="entry name" value="YmaF"/>
    <property type="match status" value="1"/>
</dbReference>
<dbReference type="OrthoDB" id="2967209at2"/>
<gene>
    <name evidence="2" type="ORF">SPSYN_01968</name>
</gene>
<dbReference type="AlphaFoldDB" id="A0A9D2WPN8"/>
<dbReference type="EMBL" id="LSRS01000004">
    <property type="protein sequence ID" value="KAF1084798.1"/>
    <property type="molecule type" value="Genomic_DNA"/>
</dbReference>
<dbReference type="Proteomes" id="UP000798488">
    <property type="component" value="Unassembled WGS sequence"/>
</dbReference>
<sequence length="110" mass="12069">MGYGMFNYPKRRTHVHNYRNKTSFAVGHLHGMEGTTSPTIRSGRSHVHCLSGTTTFNDGHSHKYNSLTGPAIPVSPGTHVHRYNGVTASSGRVPHTHRYSGVTTPAQDDE</sequence>
<evidence type="ECO:0000313" key="3">
    <source>
        <dbReference type="Proteomes" id="UP000798488"/>
    </source>
</evidence>
<keyword evidence="3" id="KW-1185">Reference proteome</keyword>
<evidence type="ECO:0000313" key="2">
    <source>
        <dbReference type="EMBL" id="KAF1084798.1"/>
    </source>
</evidence>
<feature type="compositionally biased region" description="Polar residues" evidence="1">
    <location>
        <begin position="101"/>
        <end position="110"/>
    </location>
</feature>
<reference evidence="2" key="1">
    <citation type="submission" date="2016-02" db="EMBL/GenBank/DDBJ databases">
        <title>Draft Genome Sequence of Sporotomaculum syntrophicum Strain FB, a Syntrophic Benzoate Degrader.</title>
        <authorList>
            <person name="Nobu M.K."/>
            <person name="Narihiro T."/>
            <person name="Qiu Y.-L."/>
            <person name="Ohashi A."/>
            <person name="Liu W.-T."/>
            <person name="Yuji S."/>
        </authorList>
    </citation>
    <scope>NUCLEOTIDE SEQUENCE</scope>
    <source>
        <strain evidence="2">FB</strain>
    </source>
</reference>
<dbReference type="InterPro" id="IPR024307">
    <property type="entry name" value="YmaF"/>
</dbReference>
<protein>
    <submittedName>
        <fullName evidence="2">YmaF family protein</fullName>
    </submittedName>
</protein>
<feature type="region of interest" description="Disordered" evidence="1">
    <location>
        <begin position="86"/>
        <end position="110"/>
    </location>
</feature>
<accession>A0A9D2WPN8</accession>